<proteinExistence type="predicted"/>
<dbReference type="EMBL" id="ABEU02000009">
    <property type="status" value="NOT_ANNOTATED_CDS"/>
    <property type="molecule type" value="Genomic_DNA"/>
</dbReference>
<dbReference type="InterPro" id="IPR032675">
    <property type="entry name" value="LRR_dom_sf"/>
</dbReference>
<reference evidence="1" key="3">
    <citation type="submission" date="2020-12" db="UniProtKB">
        <authorList>
            <consortium name="EnsemblPlants"/>
        </authorList>
    </citation>
    <scope>IDENTIFICATION</scope>
</reference>
<keyword evidence="2" id="KW-1185">Reference proteome</keyword>
<name>A0A7I3YZP7_PHYPA</name>
<sequence length="55" mass="6381">MTSLEKKLDNLTSLTTFDIKRCKNLTLLPKELDNTKSLMKFDISDCKNLKLFSNK</sequence>
<dbReference type="Gene3D" id="3.80.10.10">
    <property type="entry name" value="Ribonuclease Inhibitor"/>
    <property type="match status" value="1"/>
</dbReference>
<dbReference type="EnsemblPlants" id="Pp3c9_22180V3.1">
    <property type="protein sequence ID" value="PAC:32911305.CDS.1"/>
    <property type="gene ID" value="Pp3c9_22180"/>
</dbReference>
<dbReference type="Gramene" id="Pp3c9_22180V3.1">
    <property type="protein sequence ID" value="PAC:32911305.CDS.1"/>
    <property type="gene ID" value="Pp3c9_22180"/>
</dbReference>
<reference evidence="1 2" key="1">
    <citation type="journal article" date="2008" name="Science">
        <title>The Physcomitrella genome reveals evolutionary insights into the conquest of land by plants.</title>
        <authorList>
            <person name="Rensing S."/>
            <person name="Lang D."/>
            <person name="Zimmer A."/>
            <person name="Terry A."/>
            <person name="Salamov A."/>
            <person name="Shapiro H."/>
            <person name="Nishiyama T."/>
            <person name="Perroud P.-F."/>
            <person name="Lindquist E."/>
            <person name="Kamisugi Y."/>
            <person name="Tanahashi T."/>
            <person name="Sakakibara K."/>
            <person name="Fujita T."/>
            <person name="Oishi K."/>
            <person name="Shin-I T."/>
            <person name="Kuroki Y."/>
            <person name="Toyoda A."/>
            <person name="Suzuki Y."/>
            <person name="Hashimoto A."/>
            <person name="Yamaguchi K."/>
            <person name="Sugano A."/>
            <person name="Kohara Y."/>
            <person name="Fujiyama A."/>
            <person name="Anterola A."/>
            <person name="Aoki S."/>
            <person name="Ashton N."/>
            <person name="Barbazuk W.B."/>
            <person name="Barker E."/>
            <person name="Bennetzen J."/>
            <person name="Bezanilla M."/>
            <person name="Blankenship R."/>
            <person name="Cho S.H."/>
            <person name="Dutcher S."/>
            <person name="Estelle M."/>
            <person name="Fawcett J.A."/>
            <person name="Gundlach H."/>
            <person name="Hanada K."/>
            <person name="Heyl A."/>
            <person name="Hicks K.A."/>
            <person name="Hugh J."/>
            <person name="Lohr M."/>
            <person name="Mayer K."/>
            <person name="Melkozernov A."/>
            <person name="Murata T."/>
            <person name="Nelson D."/>
            <person name="Pils B."/>
            <person name="Prigge M."/>
            <person name="Reiss B."/>
            <person name="Renner T."/>
            <person name="Rombauts S."/>
            <person name="Rushton P."/>
            <person name="Sanderfoot A."/>
            <person name="Schween G."/>
            <person name="Shiu S.-H."/>
            <person name="Stueber K."/>
            <person name="Theodoulou F.L."/>
            <person name="Tu H."/>
            <person name="Van de Peer Y."/>
            <person name="Verrier P.J."/>
            <person name="Waters E."/>
            <person name="Wood A."/>
            <person name="Yang L."/>
            <person name="Cove D."/>
            <person name="Cuming A."/>
            <person name="Hasebe M."/>
            <person name="Lucas S."/>
            <person name="Mishler D.B."/>
            <person name="Reski R."/>
            <person name="Grigoriev I."/>
            <person name="Quatrano R.S."/>
            <person name="Boore J.L."/>
        </authorList>
    </citation>
    <scope>NUCLEOTIDE SEQUENCE [LARGE SCALE GENOMIC DNA]</scope>
    <source>
        <strain evidence="1 2">cv. Gransden 2004</strain>
    </source>
</reference>
<dbReference type="Proteomes" id="UP000006727">
    <property type="component" value="Chromosome 9"/>
</dbReference>
<evidence type="ECO:0000313" key="2">
    <source>
        <dbReference type="Proteomes" id="UP000006727"/>
    </source>
</evidence>
<protein>
    <submittedName>
        <fullName evidence="1">Uncharacterized protein</fullName>
    </submittedName>
</protein>
<reference evidence="1 2" key="2">
    <citation type="journal article" date="2018" name="Plant J.">
        <title>The Physcomitrella patens chromosome-scale assembly reveals moss genome structure and evolution.</title>
        <authorList>
            <person name="Lang D."/>
            <person name="Ullrich K.K."/>
            <person name="Murat F."/>
            <person name="Fuchs J."/>
            <person name="Jenkins J."/>
            <person name="Haas F.B."/>
            <person name="Piednoel M."/>
            <person name="Gundlach H."/>
            <person name="Van Bel M."/>
            <person name="Meyberg R."/>
            <person name="Vives C."/>
            <person name="Morata J."/>
            <person name="Symeonidi A."/>
            <person name="Hiss M."/>
            <person name="Muchero W."/>
            <person name="Kamisugi Y."/>
            <person name="Saleh O."/>
            <person name="Blanc G."/>
            <person name="Decker E.L."/>
            <person name="van Gessel N."/>
            <person name="Grimwood J."/>
            <person name="Hayes R.D."/>
            <person name="Graham S.W."/>
            <person name="Gunter L.E."/>
            <person name="McDaniel S.F."/>
            <person name="Hoernstein S.N.W."/>
            <person name="Larsson A."/>
            <person name="Li F.W."/>
            <person name="Perroud P.F."/>
            <person name="Phillips J."/>
            <person name="Ranjan P."/>
            <person name="Rokshar D.S."/>
            <person name="Rothfels C.J."/>
            <person name="Schneider L."/>
            <person name="Shu S."/>
            <person name="Stevenson D.W."/>
            <person name="Thummler F."/>
            <person name="Tillich M."/>
            <person name="Villarreal Aguilar J.C."/>
            <person name="Widiez T."/>
            <person name="Wong G.K."/>
            <person name="Wymore A."/>
            <person name="Zhang Y."/>
            <person name="Zimmer A.D."/>
            <person name="Quatrano R.S."/>
            <person name="Mayer K.F.X."/>
            <person name="Goodstein D."/>
            <person name="Casacuberta J.M."/>
            <person name="Vandepoele K."/>
            <person name="Reski R."/>
            <person name="Cuming A.C."/>
            <person name="Tuskan G.A."/>
            <person name="Maumus F."/>
            <person name="Salse J."/>
            <person name="Schmutz J."/>
            <person name="Rensing S.A."/>
        </authorList>
    </citation>
    <scope>NUCLEOTIDE SEQUENCE [LARGE SCALE GENOMIC DNA]</scope>
    <source>
        <strain evidence="1 2">cv. Gransden 2004</strain>
    </source>
</reference>
<accession>A0A7I3YZP7</accession>
<dbReference type="SUPFAM" id="SSF52047">
    <property type="entry name" value="RNI-like"/>
    <property type="match status" value="1"/>
</dbReference>
<evidence type="ECO:0000313" key="1">
    <source>
        <dbReference type="EnsemblPlants" id="PAC:32911305.CDS.1"/>
    </source>
</evidence>
<organism evidence="1 2">
    <name type="scientific">Physcomitrium patens</name>
    <name type="common">Spreading-leaved earth moss</name>
    <name type="synonym">Physcomitrella patens</name>
    <dbReference type="NCBI Taxonomy" id="3218"/>
    <lineage>
        <taxon>Eukaryota</taxon>
        <taxon>Viridiplantae</taxon>
        <taxon>Streptophyta</taxon>
        <taxon>Embryophyta</taxon>
        <taxon>Bryophyta</taxon>
        <taxon>Bryophytina</taxon>
        <taxon>Bryopsida</taxon>
        <taxon>Funariidae</taxon>
        <taxon>Funariales</taxon>
        <taxon>Funariaceae</taxon>
        <taxon>Physcomitrium</taxon>
    </lineage>
</organism>